<dbReference type="EMBL" id="AEIU01000059">
    <property type="protein sequence ID" value="EFP97312.1"/>
    <property type="molecule type" value="Genomic_DNA"/>
</dbReference>
<dbReference type="RefSeq" id="WP_009600499.1">
    <property type="nucleotide sequence ID" value="NZ_AEIU01000059.1"/>
</dbReference>
<evidence type="ECO:0000256" key="2">
    <source>
        <dbReference type="ARBA" id="ARBA00022692"/>
    </source>
</evidence>
<feature type="transmembrane region" description="Helical" evidence="5">
    <location>
        <begin position="202"/>
        <end position="222"/>
    </location>
</feature>
<evidence type="ECO:0000313" key="6">
    <source>
        <dbReference type="EMBL" id="EFP97312.1"/>
    </source>
</evidence>
<organism evidence="6 7">
    <name type="scientific">Vibrio caribbeanicus ATCC BAA-2122</name>
    <dbReference type="NCBI Taxonomy" id="796620"/>
    <lineage>
        <taxon>Bacteria</taxon>
        <taxon>Pseudomonadati</taxon>
        <taxon>Pseudomonadota</taxon>
        <taxon>Gammaproteobacteria</taxon>
        <taxon>Vibrionales</taxon>
        <taxon>Vibrionaceae</taxon>
        <taxon>Vibrio</taxon>
    </lineage>
</organism>
<reference evidence="6 7" key="1">
    <citation type="journal article" date="2012" name="Int. J. Syst. Evol. Microbiol.">
        <title>Vibrio caribbeanicus sp. nov., isolated from the marine sponge Scleritoderma cyanea.</title>
        <authorList>
            <person name="Hoffmann M."/>
            <person name="Monday S.R."/>
            <person name="Allard M.W."/>
            <person name="Strain E.A."/>
            <person name="Whittaker P."/>
            <person name="Naum M."/>
            <person name="McCarthy P.J."/>
            <person name="Lopez J.V."/>
            <person name="Fischer M."/>
            <person name="Brown E.W."/>
        </authorList>
    </citation>
    <scope>NUCLEOTIDE SEQUENCE [LARGE SCALE GENOMIC DNA]</scope>
    <source>
        <strain evidence="6 7">ATCC BAA-2122</strain>
    </source>
</reference>
<sequence length="478" mass="55132">MKRDSSINKESVEAIVSTIDGDNDGIKSLPFIRQYNKFTLAEVLSFVGYDIRRPKKTEMIEQDKIVSINTRNQENSHFVIKSNLEKSKRESKIRFILIISILNTLVFLEPLVSGLYFQYAIDKVMAYGRTQTLIVSGVGFLLFLFIISRFKSIRDIYVRTNFLEKITEKTRDSNISKGNFSSVNHKINSIEHYCTYKYLNKVLIYNELFICILSIVVLVFIIDFRLVFLLTITTIISFYIKYFFWKSTKHRIKNSAFVATNKIVANNDFNDFSKKPEIARYYYLNFFGVMRNGYSDAVKLGKNKNNLEVFKVLSQSFSTLFALFLMMKGEITIGTLFLFQSLSKPITTLPDSIVKLLHLTEDAKRIKPIEVEDTVDTTTSILTIKPEKIEIYTIISLEASLGFYNEVECKNIALKILGESKSNYSYEKCLELSRFLLAKGDVLIIQSSGFFLEKKILDNFLILKGELSPNSELRIINE</sequence>
<dbReference type="Proteomes" id="UP000002943">
    <property type="component" value="Unassembled WGS sequence"/>
</dbReference>
<proteinExistence type="predicted"/>
<feature type="transmembrane region" description="Helical" evidence="5">
    <location>
        <begin position="228"/>
        <end position="245"/>
    </location>
</feature>
<name>E3BHM3_9VIBR</name>
<feature type="transmembrane region" description="Helical" evidence="5">
    <location>
        <begin position="320"/>
        <end position="339"/>
    </location>
</feature>
<feature type="transmembrane region" description="Helical" evidence="5">
    <location>
        <begin position="95"/>
        <end position="119"/>
    </location>
</feature>
<keyword evidence="3 5" id="KW-1133">Transmembrane helix</keyword>
<feature type="transmembrane region" description="Helical" evidence="5">
    <location>
        <begin position="131"/>
        <end position="150"/>
    </location>
</feature>
<accession>E3BHM3</accession>
<keyword evidence="4 5" id="KW-0472">Membrane</keyword>
<dbReference type="GO" id="GO:0005524">
    <property type="term" value="F:ATP binding"/>
    <property type="evidence" value="ECO:0007669"/>
    <property type="project" value="InterPro"/>
</dbReference>
<evidence type="ECO:0000313" key="7">
    <source>
        <dbReference type="Proteomes" id="UP000002943"/>
    </source>
</evidence>
<comment type="subcellular location">
    <subcellularLocation>
        <location evidence="1">Cell membrane</location>
        <topology evidence="1">Multi-pass membrane protein</topology>
    </subcellularLocation>
</comment>
<dbReference type="GO" id="GO:0005886">
    <property type="term" value="C:plasma membrane"/>
    <property type="evidence" value="ECO:0007669"/>
    <property type="project" value="UniProtKB-SubCell"/>
</dbReference>
<dbReference type="AlphaFoldDB" id="E3BHM3"/>
<keyword evidence="2 5" id="KW-0812">Transmembrane</keyword>
<dbReference type="InterPro" id="IPR036640">
    <property type="entry name" value="ABC1_TM_sf"/>
</dbReference>
<evidence type="ECO:0000256" key="3">
    <source>
        <dbReference type="ARBA" id="ARBA00022989"/>
    </source>
</evidence>
<keyword evidence="7" id="KW-1185">Reference proteome</keyword>
<evidence type="ECO:0000256" key="1">
    <source>
        <dbReference type="ARBA" id="ARBA00004651"/>
    </source>
</evidence>
<gene>
    <name evidence="6" type="ORF">VIBC2010_17994</name>
</gene>
<dbReference type="STRING" id="796620.VIBC2010_17994"/>
<evidence type="ECO:0000256" key="4">
    <source>
        <dbReference type="ARBA" id="ARBA00023136"/>
    </source>
</evidence>
<comment type="caution">
    <text evidence="6">The sequence shown here is derived from an EMBL/GenBank/DDBJ whole genome shotgun (WGS) entry which is preliminary data.</text>
</comment>
<dbReference type="SUPFAM" id="SSF90123">
    <property type="entry name" value="ABC transporter transmembrane region"/>
    <property type="match status" value="1"/>
</dbReference>
<protein>
    <submittedName>
        <fullName evidence="6">Uncharacterized protein</fullName>
    </submittedName>
</protein>
<evidence type="ECO:0000256" key="5">
    <source>
        <dbReference type="SAM" id="Phobius"/>
    </source>
</evidence>